<evidence type="ECO:0000313" key="2">
    <source>
        <dbReference type="Proteomes" id="UP001652503"/>
    </source>
</evidence>
<sequence>MLESDARIAAKAVADLVAAKLEQNAAEAAPREPRPHPFTRVRSAIADYQARVTEGTWPSHADKASVREIAKAAEAPADIVRHILRHPDCSIGGTK</sequence>
<dbReference type="Proteomes" id="UP001652503">
    <property type="component" value="Unassembled WGS sequence"/>
</dbReference>
<evidence type="ECO:0000313" key="1">
    <source>
        <dbReference type="EMBL" id="MCV2863335.1"/>
    </source>
</evidence>
<organism evidence="1 2">
    <name type="scientific">Albidovulum sediminicola</name>
    <dbReference type="NCBI Taxonomy" id="2984331"/>
    <lineage>
        <taxon>Bacteria</taxon>
        <taxon>Pseudomonadati</taxon>
        <taxon>Pseudomonadota</taxon>
        <taxon>Alphaproteobacteria</taxon>
        <taxon>Rhodobacterales</taxon>
        <taxon>Paracoccaceae</taxon>
        <taxon>Albidovulum</taxon>
    </lineage>
</organism>
<gene>
    <name evidence="1" type="ORF">OE647_01125</name>
</gene>
<comment type="caution">
    <text evidence="1">The sequence shown here is derived from an EMBL/GenBank/DDBJ whole genome shotgun (WGS) entry which is preliminary data.</text>
</comment>
<accession>A0ABT2YWY6</accession>
<proteinExistence type="predicted"/>
<name>A0ABT2YWY6_9RHOB</name>
<keyword evidence="2" id="KW-1185">Reference proteome</keyword>
<dbReference type="EMBL" id="JAOWLA010000001">
    <property type="protein sequence ID" value="MCV2863335.1"/>
    <property type="molecule type" value="Genomic_DNA"/>
</dbReference>
<reference evidence="1 2" key="1">
    <citation type="submission" date="2022-10" db="EMBL/GenBank/DDBJ databases">
        <title>Defluviimonas sp. nov., isolated from ocean surface water.</title>
        <authorList>
            <person name="He W."/>
            <person name="Wang L."/>
            <person name="Zhang D.-F."/>
        </authorList>
    </citation>
    <scope>NUCLEOTIDE SEQUENCE [LARGE SCALE GENOMIC DNA]</scope>
    <source>
        <strain evidence="1 2">WL0075</strain>
    </source>
</reference>
<protein>
    <submittedName>
        <fullName evidence="1">Uncharacterized protein</fullName>
    </submittedName>
</protein>